<dbReference type="EMBL" id="UGNV01000001">
    <property type="protein sequence ID" value="STX28662.1"/>
    <property type="molecule type" value="Genomic_DNA"/>
</dbReference>
<dbReference type="InterPro" id="IPR029058">
    <property type="entry name" value="AB_hydrolase_fold"/>
</dbReference>
<sequence length="305" mass="33547">MFNFRLLLSSATKYIKDNQPVGITGSLIHSYYWLTSNSNDYVYSIPYFKPKDNDEGAAIYCIHGTADYPYSLARIAERLIAKGGLKNINSITLVSFTKRYRGRSIDDFSEEFLEKIKVNKHKKIIIIGHSRGGLVAAKTALEAAKHGIEVAAVIALGTPFNGSYLALPPLSSLSASVKQMEIGHEFLKNLAEEVSKSTIPHYFMIAEHDEIVPSGAFIKACVEANPLSMTVFPRHTHLSLVSSHKLIAKIHAIITGKNLAEVNPTLVDEGGYEEDLFGFFSGNDLEVVQESVPEPGDEQDCSPTI</sequence>
<dbReference type="Proteomes" id="UP000254968">
    <property type="component" value="Unassembled WGS sequence"/>
</dbReference>
<dbReference type="SUPFAM" id="SSF53474">
    <property type="entry name" value="alpha/beta-Hydrolases"/>
    <property type="match status" value="1"/>
</dbReference>
<dbReference type="RefSeq" id="WP_115302390.1">
    <property type="nucleotide sequence ID" value="NZ_CAAAHO010000001.1"/>
</dbReference>
<evidence type="ECO:0000313" key="3">
    <source>
        <dbReference type="Proteomes" id="UP000254968"/>
    </source>
</evidence>
<evidence type="ECO:0000313" key="2">
    <source>
        <dbReference type="EMBL" id="STX28662.1"/>
    </source>
</evidence>
<reference evidence="2 3" key="1">
    <citation type="submission" date="2018-06" db="EMBL/GenBank/DDBJ databases">
        <authorList>
            <consortium name="Pathogen Informatics"/>
            <person name="Doyle S."/>
        </authorList>
    </citation>
    <scope>NUCLEOTIDE SEQUENCE [LARGE SCALE GENOMIC DNA]</scope>
    <source>
        <strain evidence="2 3">NCTC13315</strain>
    </source>
</reference>
<dbReference type="GO" id="GO:0016788">
    <property type="term" value="F:hydrolase activity, acting on ester bonds"/>
    <property type="evidence" value="ECO:0007669"/>
    <property type="project" value="InterPro"/>
</dbReference>
<dbReference type="InterPro" id="IPR012908">
    <property type="entry name" value="PGAP1-ab_dom-like"/>
</dbReference>
<dbReference type="Pfam" id="PF07819">
    <property type="entry name" value="PGAP1"/>
    <property type="match status" value="1"/>
</dbReference>
<protein>
    <submittedName>
        <fullName evidence="2">Putative lipase</fullName>
    </submittedName>
</protein>
<gene>
    <name evidence="2" type="ORF">NCTC13315_01194</name>
</gene>
<proteinExistence type="predicted"/>
<dbReference type="OrthoDB" id="5648135at2"/>
<name>A0A378I118_9GAMM</name>
<evidence type="ECO:0000259" key="1">
    <source>
        <dbReference type="Pfam" id="PF07819"/>
    </source>
</evidence>
<organism evidence="2 3">
    <name type="scientific">Legionella beliardensis</name>
    <dbReference type="NCBI Taxonomy" id="91822"/>
    <lineage>
        <taxon>Bacteria</taxon>
        <taxon>Pseudomonadati</taxon>
        <taxon>Pseudomonadota</taxon>
        <taxon>Gammaproteobacteria</taxon>
        <taxon>Legionellales</taxon>
        <taxon>Legionellaceae</taxon>
        <taxon>Legionella</taxon>
    </lineage>
</organism>
<dbReference type="AlphaFoldDB" id="A0A378I118"/>
<accession>A0A378I118</accession>
<feature type="domain" description="GPI inositol-deacylase PGAP1-like alpha/beta" evidence="1">
    <location>
        <begin position="118"/>
        <end position="167"/>
    </location>
</feature>
<dbReference type="Gene3D" id="3.40.50.1820">
    <property type="entry name" value="alpha/beta hydrolase"/>
    <property type="match status" value="1"/>
</dbReference>
<keyword evidence="3" id="KW-1185">Reference proteome</keyword>